<organism evidence="1">
    <name type="scientific">Kitasatospora sp. CMC57</name>
    <dbReference type="NCBI Taxonomy" id="3231513"/>
    <lineage>
        <taxon>Bacteria</taxon>
        <taxon>Bacillati</taxon>
        <taxon>Actinomycetota</taxon>
        <taxon>Actinomycetes</taxon>
        <taxon>Kitasatosporales</taxon>
        <taxon>Streptomycetaceae</taxon>
        <taxon>Kitasatospora</taxon>
    </lineage>
</organism>
<dbReference type="AlphaFoldDB" id="A0AB33JV12"/>
<reference evidence="1" key="1">
    <citation type="submission" date="2024-07" db="EMBL/GenBank/DDBJ databases">
        <title>Complete genome sequences of cellulolytic bacteria, Kitasatospora sp. CMC57 and Streptomyces sp. CMC78, isolated from Japanese agricultural soil.</title>
        <authorList>
            <person name="Hashimoto T."/>
            <person name="Ito M."/>
            <person name="Iwamoto M."/>
            <person name="Fukahori D."/>
            <person name="Shoda T."/>
            <person name="Sakoda M."/>
            <person name="Morohoshi T."/>
            <person name="Mitsuboshi M."/>
            <person name="Nishizawa T."/>
        </authorList>
    </citation>
    <scope>NUCLEOTIDE SEQUENCE</scope>
    <source>
        <strain evidence="1">CMC57</strain>
    </source>
</reference>
<gene>
    <name evidence="1" type="ORF">KCMC57_15020</name>
</gene>
<proteinExistence type="predicted"/>
<sequence length="73" mass="7710">MEPDTLVGSELTVGTEVVLLPPLLLHAVSTTMVAAITATHPLRISPILRADRLLNTGEATSSGPDRPPWLLDA</sequence>
<name>A0AB33JV12_9ACTN</name>
<accession>A0AB33JV12</accession>
<evidence type="ECO:0000313" key="1">
    <source>
        <dbReference type="EMBL" id="BFP45134.1"/>
    </source>
</evidence>
<protein>
    <submittedName>
        <fullName evidence="1">Uncharacterized protein</fullName>
    </submittedName>
</protein>
<dbReference type="EMBL" id="AP035881">
    <property type="protein sequence ID" value="BFP45134.1"/>
    <property type="molecule type" value="Genomic_DNA"/>
</dbReference>